<feature type="compositionally biased region" description="Polar residues" evidence="1">
    <location>
        <begin position="699"/>
        <end position="710"/>
    </location>
</feature>
<feature type="region of interest" description="Disordered" evidence="1">
    <location>
        <begin position="140"/>
        <end position="173"/>
    </location>
</feature>
<evidence type="ECO:0000313" key="3">
    <source>
        <dbReference type="Proteomes" id="UP001498398"/>
    </source>
</evidence>
<feature type="compositionally biased region" description="Acidic residues" evidence="1">
    <location>
        <begin position="46"/>
        <end position="57"/>
    </location>
</feature>
<feature type="compositionally biased region" description="Low complexity" evidence="1">
    <location>
        <begin position="759"/>
        <end position="772"/>
    </location>
</feature>
<evidence type="ECO:0000256" key="1">
    <source>
        <dbReference type="SAM" id="MobiDB-lite"/>
    </source>
</evidence>
<feature type="region of interest" description="Disordered" evidence="1">
    <location>
        <begin position="699"/>
        <end position="789"/>
    </location>
</feature>
<sequence length="823" mass="88808">MPKADKKKKFTPADRADSPTNPNPISTEPLSQNSKKGRKRQKAYIDDEDVDPEDESTIDSSHNAWVTLAQSIFFEERYPLYLECSAKGTRDHFWTSVSKEFLESWPVGLSDQEKVDLPIEEHEDRITELTEEKKVQIKRWYGNRRGQGRRKERQREKRKNKNPKTSKDNSNLLRDLAMQNNKTRVPQAGEAYSTLFYNDFKHLVEDAISSEEQLKGGRLTSGRKLVIRRRIAREELEKAPPQKKKMVEEFLQGKKKQNEQVVEAEWKQKLPSEIQTSIDDLLPAAKEMLRCFSDMTGKTFLLLCGGPSPEKNGEIKTYSVSAGPTLDNATFPAAYPAYETNVLHPWIQYVMDVYPPEKRELFSMKNEERFIQERIAAKAEAATSSSSVAVSSGAETSMIAVSAVSPASFAVPSTATAGTSGAEMSMTTVSAAVSPASSAASSDAMAGTSGMETESVPGVASTAMSTASLSSVVPSSVPPFSACALFGSIVTSDTSVGTLTADRDTPVASSNLDFSIFEQDPLIQEALSYAAATDMENMDFSMLDTLDGIEAFMSQLSTGHSNSSDILDASIDWFQSTSEAFTQSSIPEPGPSASIPESRSPIKSAALGSGVAVANDTLTSPAMTSAPTSATSTTSESASISPESFRPAPSTSQKESDAQGLTLELEKYVGLAGLDPRISFPVPLHGVFPTALSSASLQLATHDTPSSPSGSGDKAADSAVGLQPMTEATQEQAPSTPGSGNEDINDGTRDNQPQEDSQVAIAVPVPEVVAGVSQTKKRRRRDSVDTSDIIEGKRVRQTVVTKGEVMTLGQKGKLPMVQAGKKR</sequence>
<comment type="caution">
    <text evidence="2">The sequence shown here is derived from an EMBL/GenBank/DDBJ whole genome shotgun (WGS) entry which is preliminary data.</text>
</comment>
<evidence type="ECO:0000313" key="2">
    <source>
        <dbReference type="EMBL" id="KAK7434068.1"/>
    </source>
</evidence>
<feature type="region of interest" description="Disordered" evidence="1">
    <location>
        <begin position="581"/>
        <end position="600"/>
    </location>
</feature>
<keyword evidence="3" id="KW-1185">Reference proteome</keyword>
<gene>
    <name evidence="2" type="ORF">VKT23_020394</name>
</gene>
<feature type="compositionally biased region" description="Basic residues" evidence="1">
    <location>
        <begin position="1"/>
        <end position="10"/>
    </location>
</feature>
<name>A0ABR1IJ61_9AGAR</name>
<organism evidence="2 3">
    <name type="scientific">Marasmiellus scandens</name>
    <dbReference type="NCBI Taxonomy" id="2682957"/>
    <lineage>
        <taxon>Eukaryota</taxon>
        <taxon>Fungi</taxon>
        <taxon>Dikarya</taxon>
        <taxon>Basidiomycota</taxon>
        <taxon>Agaricomycotina</taxon>
        <taxon>Agaricomycetes</taxon>
        <taxon>Agaricomycetidae</taxon>
        <taxon>Agaricales</taxon>
        <taxon>Marasmiineae</taxon>
        <taxon>Omphalotaceae</taxon>
        <taxon>Marasmiellus</taxon>
    </lineage>
</organism>
<feature type="compositionally biased region" description="Basic residues" evidence="1">
    <location>
        <begin position="146"/>
        <end position="164"/>
    </location>
</feature>
<dbReference type="EMBL" id="JBANRG010000132">
    <property type="protein sequence ID" value="KAK7434068.1"/>
    <property type="molecule type" value="Genomic_DNA"/>
</dbReference>
<protein>
    <submittedName>
        <fullName evidence="2">Uncharacterized protein</fullName>
    </submittedName>
</protein>
<feature type="region of interest" description="Disordered" evidence="1">
    <location>
        <begin position="620"/>
        <end position="659"/>
    </location>
</feature>
<feature type="compositionally biased region" description="Polar residues" evidence="1">
    <location>
        <begin position="18"/>
        <end position="34"/>
    </location>
</feature>
<feature type="compositionally biased region" description="Polar residues" evidence="1">
    <location>
        <begin position="726"/>
        <end position="739"/>
    </location>
</feature>
<proteinExistence type="predicted"/>
<accession>A0ABR1IJ61</accession>
<feature type="region of interest" description="Disordered" evidence="1">
    <location>
        <begin position="1"/>
        <end position="59"/>
    </location>
</feature>
<dbReference type="Proteomes" id="UP001498398">
    <property type="component" value="Unassembled WGS sequence"/>
</dbReference>
<feature type="compositionally biased region" description="Low complexity" evidence="1">
    <location>
        <begin position="620"/>
        <end position="644"/>
    </location>
</feature>
<reference evidence="2 3" key="1">
    <citation type="submission" date="2024-01" db="EMBL/GenBank/DDBJ databases">
        <title>A draft genome for the cacao thread blight pathogen Marasmiellus scandens.</title>
        <authorList>
            <person name="Baruah I.K."/>
            <person name="Leung J."/>
            <person name="Bukari Y."/>
            <person name="Amoako-Attah I."/>
            <person name="Meinhardt L.W."/>
            <person name="Bailey B.A."/>
            <person name="Cohen S.P."/>
        </authorList>
    </citation>
    <scope>NUCLEOTIDE SEQUENCE [LARGE SCALE GENOMIC DNA]</scope>
    <source>
        <strain evidence="2 3">GH-19</strain>
    </source>
</reference>